<dbReference type="PANTHER" id="PTHR11138:SF5">
    <property type="entry name" value="METHIONYL-TRNA FORMYLTRANSFERASE, MITOCHONDRIAL"/>
    <property type="match status" value="1"/>
</dbReference>
<reference evidence="4 7" key="2">
    <citation type="journal article" date="2012" name="J. Bacteriol.">
        <title>Complete Genome Sequence of Helicobacter cinaedi Type Strain ATCC BAA-847.</title>
        <authorList>
            <person name="Miyoshi-Akiyama T."/>
            <person name="Takeshita N."/>
            <person name="Ohmagari N."/>
            <person name="Kirikae T."/>
        </authorList>
    </citation>
    <scope>NUCLEOTIDE SEQUENCE [LARGE SCALE GENOMIC DNA]</scope>
    <source>
        <strain evidence="4 7">ATCC BAA-847</strain>
    </source>
</reference>
<dbReference type="InterPro" id="IPR002376">
    <property type="entry name" value="Formyl_transf_N"/>
</dbReference>
<feature type="domain" description="Formyl transferase N-terminal" evidence="2">
    <location>
        <begin position="59"/>
        <end position="178"/>
    </location>
</feature>
<dbReference type="GO" id="GO:0004479">
    <property type="term" value="F:methionyl-tRNA formyltransferase activity"/>
    <property type="evidence" value="ECO:0007669"/>
    <property type="project" value="UniProtKB-EC"/>
</dbReference>
<gene>
    <name evidence="4" type="ORF">HCBAA847_0837</name>
    <name evidence="5" type="ORF">HCCG_01162</name>
</gene>
<evidence type="ECO:0000256" key="1">
    <source>
        <dbReference type="SAM" id="Phobius"/>
    </source>
</evidence>
<dbReference type="KEGG" id="hcb:HCBAA847_0837"/>
<dbReference type="EC" id="2.1.2.9" evidence="4"/>
<dbReference type="GO" id="GO:0005829">
    <property type="term" value="C:cytosol"/>
    <property type="evidence" value="ECO:0007669"/>
    <property type="project" value="TreeGrafter"/>
</dbReference>
<dbReference type="AlphaFoldDB" id="A0AAI8MLU4"/>
<feature type="transmembrane region" description="Helical" evidence="1">
    <location>
        <begin position="371"/>
        <end position="388"/>
    </location>
</feature>
<dbReference type="CDD" id="cd08369">
    <property type="entry name" value="FMT_core"/>
    <property type="match status" value="1"/>
</dbReference>
<keyword evidence="1" id="KW-0812">Transmembrane</keyword>
<evidence type="ECO:0000313" key="4">
    <source>
        <dbReference type="EMBL" id="BAM32075.1"/>
    </source>
</evidence>
<dbReference type="EMBL" id="AP012492">
    <property type="protein sequence ID" value="BAM32075.1"/>
    <property type="molecule type" value="Genomic_DNA"/>
</dbReference>
<dbReference type="Pfam" id="PF00551">
    <property type="entry name" value="Formyl_trans_N"/>
    <property type="match status" value="1"/>
</dbReference>
<proteinExistence type="predicted"/>
<dbReference type="InterPro" id="IPR011034">
    <property type="entry name" value="Formyl_transferase-like_C_sf"/>
</dbReference>
<evidence type="ECO:0000259" key="2">
    <source>
        <dbReference type="Pfam" id="PF00551"/>
    </source>
</evidence>
<protein>
    <submittedName>
        <fullName evidence="5">Formyl transferase</fullName>
    </submittedName>
    <submittedName>
        <fullName evidence="4">Methionyl-tRNA formyltransferase</fullName>
        <ecNumber evidence="4">2.1.2.9</ecNumber>
    </submittedName>
</protein>
<dbReference type="Pfam" id="PF02911">
    <property type="entry name" value="Formyl_trans_C"/>
    <property type="match status" value="1"/>
</dbReference>
<keyword evidence="4" id="KW-0808">Transferase</keyword>
<keyword evidence="1" id="KW-0472">Membrane</keyword>
<organism evidence="4 7">
    <name type="scientific">Helicobacter cinaedi CCUG 18818 = ATCC BAA-847</name>
    <dbReference type="NCBI Taxonomy" id="537971"/>
    <lineage>
        <taxon>Bacteria</taxon>
        <taxon>Pseudomonadati</taxon>
        <taxon>Campylobacterota</taxon>
        <taxon>Epsilonproteobacteria</taxon>
        <taxon>Campylobacterales</taxon>
        <taxon>Helicobacteraceae</taxon>
        <taxon>Helicobacter</taxon>
    </lineage>
</organism>
<dbReference type="Gene3D" id="3.40.50.12230">
    <property type="match status" value="1"/>
</dbReference>
<dbReference type="RefSeq" id="WP_002956476.1">
    <property type="nucleotide sequence ID" value="NC_020555.1"/>
</dbReference>
<dbReference type="Proteomes" id="UP000006036">
    <property type="component" value="Chromosome 1"/>
</dbReference>
<dbReference type="GeneID" id="66539618"/>
<reference evidence="6" key="4">
    <citation type="journal article" date="2014" name="Genome Announc.">
        <title>Draft genome sequences of six enterohepatic helicobacter species isolated from humans and one from rhesus macaques.</title>
        <authorList>
            <person name="Shen Z."/>
            <person name="Sheh A."/>
            <person name="Young S.K."/>
            <person name="Abouelliel A."/>
            <person name="Ward D.V."/>
            <person name="Earl A.M."/>
            <person name="Fox J.G."/>
        </authorList>
    </citation>
    <scope>NUCLEOTIDE SEQUENCE [LARGE SCALE GENOMIC DNA]</scope>
    <source>
        <strain evidence="6">CCUG 18818</strain>
    </source>
</reference>
<dbReference type="PANTHER" id="PTHR11138">
    <property type="entry name" value="METHIONYL-TRNA FORMYLTRANSFERASE"/>
    <property type="match status" value="1"/>
</dbReference>
<dbReference type="Proteomes" id="UP000005755">
    <property type="component" value="Unassembled WGS sequence"/>
</dbReference>
<evidence type="ECO:0000313" key="5">
    <source>
        <dbReference type="EMBL" id="EFR46615.1"/>
    </source>
</evidence>
<evidence type="ECO:0000259" key="3">
    <source>
        <dbReference type="Pfam" id="PF02911"/>
    </source>
</evidence>
<name>A0AAI8MLU4_9HELI</name>
<keyword evidence="6" id="KW-1185">Reference proteome</keyword>
<reference evidence="4" key="3">
    <citation type="submission" date="2012-07" db="EMBL/GenBank/DDBJ databases">
        <authorList>
            <person name="Akiyama T."/>
            <person name="Takeshita N."/>
            <person name="Ohmagari N."/>
            <person name="Kirikae T."/>
        </authorList>
    </citation>
    <scope>NUCLEOTIDE SEQUENCE</scope>
    <source>
        <strain evidence="4">ATCC BAA-847</strain>
    </source>
</reference>
<dbReference type="InterPro" id="IPR036477">
    <property type="entry name" value="Formyl_transf_N_sf"/>
</dbReference>
<sequence>MRSLAPLKIGYFADGIWSHNAFRKIIAHKDFCVCFITPRFDSTDETLHNFAKTHNIPYIKAQNINSPEFLAQIESFECDIFVSMSFNQIFKEPLISTPRLHTINCHAGKLPFYRGRNILNWALINDEKEFGISVHYVDSGIDTGDLILQRTYPINDKDDYSTLLRTAHTECAEVLFDALCLLQSGKAERIPQRHIHEIGFYCPARVKGDEWINWHKTSREIFNFIRALNAPDLGAKTRTNTQELRIFKAQEIKNTPHYIATPGCVVGIEKTLQNPLESATQDSTMHDSITAESATQNAMILPHLIIKTLDSTLRITHYQCAKALKIGDRLLSDILTGGGDKTLIFYLSSSPIISYLFFIAMGVFYHKFITLFSTFTSLFNTACFNLILRSKKCKHKSNH</sequence>
<dbReference type="EMBL" id="DS990392">
    <property type="protein sequence ID" value="EFR46615.1"/>
    <property type="molecule type" value="Genomic_DNA"/>
</dbReference>
<evidence type="ECO:0000313" key="7">
    <source>
        <dbReference type="Proteomes" id="UP000006036"/>
    </source>
</evidence>
<dbReference type="SUPFAM" id="SSF53328">
    <property type="entry name" value="Formyltransferase"/>
    <property type="match status" value="1"/>
</dbReference>
<accession>A0AAI8MLU4</accession>
<keyword evidence="1" id="KW-1133">Transmembrane helix</keyword>
<feature type="domain" description="Formyl transferase C-terminal" evidence="3">
    <location>
        <begin position="207"/>
        <end position="271"/>
    </location>
</feature>
<reference evidence="5" key="1">
    <citation type="submission" date="2008-08" db="EMBL/GenBank/DDBJ databases">
        <title>Annotation of Helicobacter cinaedi strain CCUG 18818.</title>
        <authorList>
            <consortium name="The Broad Institute Genome Sequencing Platform"/>
            <person name="Fox J.G."/>
            <person name="Shen Z."/>
            <person name="Charoenlap N."/>
            <person name="Schauer D.B."/>
            <person name="Ward D."/>
            <person name="Mehta T."/>
            <person name="Young S."/>
            <person name="Jaffe D."/>
            <person name="Gnerre S."/>
            <person name="Berlin A."/>
            <person name="Heiman D."/>
            <person name="Hepburn T."/>
            <person name="Shea T."/>
            <person name="Sykes S."/>
            <person name="Alvarado L."/>
            <person name="Kodira C."/>
            <person name="Borodovsky M."/>
            <person name="Lander E."/>
            <person name="Galagan J."/>
            <person name="Nusbaum C."/>
            <person name="Birren B."/>
        </authorList>
    </citation>
    <scope>NUCLEOTIDE SEQUENCE</scope>
    <source>
        <strain evidence="5">CCUG 18818</strain>
    </source>
</reference>
<dbReference type="InterPro" id="IPR005793">
    <property type="entry name" value="Formyl_trans_C"/>
</dbReference>
<feature type="transmembrane region" description="Helical" evidence="1">
    <location>
        <begin position="343"/>
        <end position="365"/>
    </location>
</feature>
<dbReference type="SUPFAM" id="SSF50486">
    <property type="entry name" value="FMT C-terminal domain-like"/>
    <property type="match status" value="1"/>
</dbReference>
<evidence type="ECO:0000313" key="6">
    <source>
        <dbReference type="Proteomes" id="UP000005755"/>
    </source>
</evidence>